<dbReference type="AlphaFoldDB" id="A0A813D9B1"/>
<dbReference type="EMBL" id="CAJNNV010000306">
    <property type="protein sequence ID" value="CAE8582140.1"/>
    <property type="molecule type" value="Genomic_DNA"/>
</dbReference>
<name>A0A813D9B1_POLGL</name>
<feature type="region of interest" description="Disordered" evidence="4">
    <location>
        <begin position="1"/>
        <end position="22"/>
    </location>
</feature>
<dbReference type="PROSITE" id="PS50092">
    <property type="entry name" value="TSP1"/>
    <property type="match status" value="9"/>
</dbReference>
<comment type="caution">
    <text evidence="6">The sequence shown here is derived from an EMBL/GenBank/DDBJ whole genome shotgun (WGS) entry which is preliminary data.</text>
</comment>
<dbReference type="PANTHER" id="PTHR11311:SF15">
    <property type="entry name" value="SPONDIN-2"/>
    <property type="match status" value="1"/>
</dbReference>
<feature type="domain" description="Spondin-like TSP1" evidence="5">
    <location>
        <begin position="274"/>
        <end position="327"/>
    </location>
</feature>
<feature type="domain" description="Spondin-like TSP1" evidence="5">
    <location>
        <begin position="44"/>
        <end position="93"/>
    </location>
</feature>
<feature type="domain" description="Spondin-like TSP1" evidence="5">
    <location>
        <begin position="159"/>
        <end position="211"/>
    </location>
</feature>
<dbReference type="InterPro" id="IPR000884">
    <property type="entry name" value="TSP1_rpt"/>
</dbReference>
<keyword evidence="3" id="KW-0325">Glycoprotein</keyword>
<dbReference type="InterPro" id="IPR044004">
    <property type="entry name" value="TSP1_spondin_dom"/>
</dbReference>
<dbReference type="Gene3D" id="2.20.100.10">
    <property type="entry name" value="Thrombospondin type-1 (TSP1) repeat"/>
    <property type="match status" value="10"/>
</dbReference>
<keyword evidence="2" id="KW-1015">Disulfide bond</keyword>
<evidence type="ECO:0000313" key="6">
    <source>
        <dbReference type="EMBL" id="CAE8582140.1"/>
    </source>
</evidence>
<gene>
    <name evidence="6" type="ORF">PGLA1383_LOCUS1141</name>
</gene>
<dbReference type="InterPro" id="IPR051418">
    <property type="entry name" value="Spondin/Thrombospondin_T1"/>
</dbReference>
<dbReference type="Pfam" id="PF00090">
    <property type="entry name" value="TSP_1"/>
    <property type="match status" value="6"/>
</dbReference>
<organism evidence="6 7">
    <name type="scientific">Polarella glacialis</name>
    <name type="common">Dinoflagellate</name>
    <dbReference type="NCBI Taxonomy" id="89957"/>
    <lineage>
        <taxon>Eukaryota</taxon>
        <taxon>Sar</taxon>
        <taxon>Alveolata</taxon>
        <taxon>Dinophyceae</taxon>
        <taxon>Suessiales</taxon>
        <taxon>Suessiaceae</taxon>
        <taxon>Polarella</taxon>
    </lineage>
</organism>
<reference evidence="6" key="1">
    <citation type="submission" date="2021-02" db="EMBL/GenBank/DDBJ databases">
        <authorList>
            <person name="Dougan E. K."/>
            <person name="Rhodes N."/>
            <person name="Thang M."/>
            <person name="Chan C."/>
        </authorList>
    </citation>
    <scope>NUCLEOTIDE SEQUENCE</scope>
</reference>
<dbReference type="GO" id="GO:0031012">
    <property type="term" value="C:extracellular matrix"/>
    <property type="evidence" value="ECO:0007669"/>
    <property type="project" value="TreeGrafter"/>
</dbReference>
<dbReference type="PANTHER" id="PTHR11311">
    <property type="entry name" value="SPONDIN"/>
    <property type="match status" value="1"/>
</dbReference>
<evidence type="ECO:0000256" key="1">
    <source>
        <dbReference type="ARBA" id="ARBA00022729"/>
    </source>
</evidence>
<proteinExistence type="predicted"/>
<evidence type="ECO:0000256" key="4">
    <source>
        <dbReference type="SAM" id="MobiDB-lite"/>
    </source>
</evidence>
<dbReference type="SMART" id="SM00209">
    <property type="entry name" value="TSP1"/>
    <property type="match status" value="10"/>
</dbReference>
<sequence length="823" mass="89773">MAGGEQNQRTRSREVIHRPQNGGLPCSGNLRETAGCGGPVVASCLLSEWSEWSACSHSCSAGYHTRSRSILAPAQGGGDQCQGRLQELSSCGTEAPSAACLTGIALDCRLSAWDGWSGCDGDDQRFRARRVDVPASGSGARCAGSMRETETCFHAKIDCRMSDWTQWDTCDRTCGGGQTHRQRQVEHFPENGGETCSHELMQTKGCNSDPCSKQDAELSDWSAWSACTSPCGPAMQARHRALLSLRGPGGVGASASLGETRACTGNPDCVSDDCIWRDWSSWSACSCTCDGGQRTRDRMVKQMPTNGGAACSAEDKEQIEPCNTQKCAGLQCIDGQWGVWTDWGMCSQSCGGGVSFRHRPILQEANACGTEVTGKDRETRFCNTDVNCEAPVDCVLALWGLWSPCSASCDGIQRRARVVLTYGRGDGKFCEGAIKETRPCNPSPGELLPIACSKGPQVDCQLSEWAGWGSCTATCGGGSHVRGRKILVQATNGGKACDGRLEEIRECSRNDCAAPAPQDCKLSQWQEWGACSKCSGQRLRYRNILQYAEFAGLNCNETDTQESTSCPRKCDGESFCVWATWEEWQRCTAACGTGGKRTRRRYLQVTSDPTSKADALQPVQDLVMKYSALYMRTEELEGSHLQVSGRQRRGQSPPRGGGIAGGVSRAMSRVPRTYQLWSLMGCLLTGGARYQSVSHVELEEELDEIGMEALVMNAVLPQLLGDLSPRCRRQHRCHVALMCRERAVRIQSNRLSSIIRGLRQGDVSAHCSNSVVELAVRRWKGRVDHRCWFLLPGRLCLSNIPSRITCRFLRSTTNTCDYVQDAD</sequence>
<evidence type="ECO:0000313" key="7">
    <source>
        <dbReference type="Proteomes" id="UP000654075"/>
    </source>
</evidence>
<evidence type="ECO:0000256" key="3">
    <source>
        <dbReference type="ARBA" id="ARBA00023180"/>
    </source>
</evidence>
<feature type="domain" description="Spondin-like TSP1" evidence="5">
    <location>
        <begin position="460"/>
        <end position="512"/>
    </location>
</feature>
<dbReference type="GO" id="GO:0007155">
    <property type="term" value="P:cell adhesion"/>
    <property type="evidence" value="ECO:0007669"/>
    <property type="project" value="TreeGrafter"/>
</dbReference>
<accession>A0A813D9B1</accession>
<keyword evidence="7" id="KW-1185">Reference proteome</keyword>
<dbReference type="InterPro" id="IPR036383">
    <property type="entry name" value="TSP1_rpt_sf"/>
</dbReference>
<dbReference type="SUPFAM" id="SSF82895">
    <property type="entry name" value="TSP-1 type 1 repeat"/>
    <property type="match status" value="10"/>
</dbReference>
<dbReference type="OrthoDB" id="406207at2759"/>
<evidence type="ECO:0000256" key="2">
    <source>
        <dbReference type="ARBA" id="ARBA00023157"/>
    </source>
</evidence>
<dbReference type="Proteomes" id="UP000654075">
    <property type="component" value="Unassembled WGS sequence"/>
</dbReference>
<protein>
    <recommendedName>
        <fullName evidence="5">Spondin-like TSP1 domain-containing protein</fullName>
    </recommendedName>
</protein>
<evidence type="ECO:0000259" key="5">
    <source>
        <dbReference type="Pfam" id="PF19028"/>
    </source>
</evidence>
<dbReference type="Pfam" id="PF19028">
    <property type="entry name" value="TSP1_spondin"/>
    <property type="match status" value="4"/>
</dbReference>
<keyword evidence="1" id="KW-0732">Signal</keyword>
<feature type="region of interest" description="Disordered" evidence="4">
    <location>
        <begin position="640"/>
        <end position="663"/>
    </location>
</feature>